<reference evidence="1" key="1">
    <citation type="submission" date="2018-11" db="EMBL/GenBank/DDBJ databases">
        <authorList>
            <consortium name="Pathogen Informatics"/>
        </authorList>
    </citation>
    <scope>NUCLEOTIDE SEQUENCE</scope>
</reference>
<protein>
    <submittedName>
        <fullName evidence="1">Uncharacterized protein</fullName>
    </submittedName>
</protein>
<dbReference type="AlphaFoldDB" id="A0A3S5A296"/>
<dbReference type="Proteomes" id="UP000784294">
    <property type="component" value="Unassembled WGS sequence"/>
</dbReference>
<accession>A0A3S5A296</accession>
<evidence type="ECO:0000313" key="2">
    <source>
        <dbReference type="Proteomes" id="UP000784294"/>
    </source>
</evidence>
<organism evidence="1 2">
    <name type="scientific">Protopolystoma xenopodis</name>
    <dbReference type="NCBI Taxonomy" id="117903"/>
    <lineage>
        <taxon>Eukaryota</taxon>
        <taxon>Metazoa</taxon>
        <taxon>Spiralia</taxon>
        <taxon>Lophotrochozoa</taxon>
        <taxon>Platyhelminthes</taxon>
        <taxon>Monogenea</taxon>
        <taxon>Polyopisthocotylea</taxon>
        <taxon>Polystomatidea</taxon>
        <taxon>Polystomatidae</taxon>
        <taxon>Protopolystoma</taxon>
    </lineage>
</organism>
<gene>
    <name evidence="1" type="ORF">PXEA_LOCUS6521</name>
</gene>
<keyword evidence="2" id="KW-1185">Reference proteome</keyword>
<comment type="caution">
    <text evidence="1">The sequence shown here is derived from an EMBL/GenBank/DDBJ whole genome shotgun (WGS) entry which is preliminary data.</text>
</comment>
<dbReference type="EMBL" id="CAAALY010016735">
    <property type="protein sequence ID" value="VEL13081.1"/>
    <property type="molecule type" value="Genomic_DNA"/>
</dbReference>
<proteinExistence type="predicted"/>
<sequence>MATKLTPTTTSCIQLGRLVSLYESRFLTKPHKLLQIDRKVEFHELMRRNRLIYCLRDLTSTVGSSILTTSCILFITIFTAQTTCIRCTIFQARTCLLPFPTYGRADAWPTFVITATRIGTYTFYSTNSHTASIRLDTPPLSMPSINLLNIVFPLPATLFDLPPAGWRGKCVCCQMPWQLEVCQIGASSKLPSPNVPPFSPPNHSSHALSCSPLLSTLPHLVDRTIIRPRSTVKA</sequence>
<name>A0A3S5A296_9PLAT</name>
<evidence type="ECO:0000313" key="1">
    <source>
        <dbReference type="EMBL" id="VEL13081.1"/>
    </source>
</evidence>